<accession>A0A5C4JBK9</accession>
<dbReference type="EMBL" id="VCKW01000074">
    <property type="protein sequence ID" value="TMR00527.1"/>
    <property type="molecule type" value="Genomic_DNA"/>
</dbReference>
<dbReference type="InterPro" id="IPR016117">
    <property type="entry name" value="ArgJ-like_dom_sf"/>
</dbReference>
<reference evidence="3 4" key="1">
    <citation type="submission" date="2019-05" db="EMBL/GenBank/DDBJ databases">
        <title>Draft genome sequence of Actinomadura sp. 14C53.</title>
        <authorList>
            <person name="Saricaoglu S."/>
            <person name="Isik K."/>
        </authorList>
    </citation>
    <scope>NUCLEOTIDE SEQUENCE [LARGE SCALE GENOMIC DNA]</scope>
    <source>
        <strain evidence="3 4">14C53</strain>
    </source>
</reference>
<dbReference type="Gene3D" id="3.60.70.12">
    <property type="entry name" value="L-amino peptidase D-ALA esterase/amidase"/>
    <property type="match status" value="1"/>
</dbReference>
<organism evidence="3 4">
    <name type="scientific">Actinomadura soli</name>
    <dbReference type="NCBI Taxonomy" id="2508997"/>
    <lineage>
        <taxon>Bacteria</taxon>
        <taxon>Bacillati</taxon>
        <taxon>Actinomycetota</taxon>
        <taxon>Actinomycetes</taxon>
        <taxon>Streptosporangiales</taxon>
        <taxon>Thermomonosporaceae</taxon>
        <taxon>Actinomadura</taxon>
    </lineage>
</organism>
<feature type="compositionally biased region" description="Low complexity" evidence="2">
    <location>
        <begin position="242"/>
        <end position="251"/>
    </location>
</feature>
<feature type="region of interest" description="Disordered" evidence="2">
    <location>
        <begin position="112"/>
        <end position="135"/>
    </location>
</feature>
<dbReference type="Pfam" id="PF03576">
    <property type="entry name" value="Peptidase_S58"/>
    <property type="match status" value="1"/>
</dbReference>
<evidence type="ECO:0000313" key="3">
    <source>
        <dbReference type="EMBL" id="TMR00527.1"/>
    </source>
</evidence>
<dbReference type="OrthoDB" id="9808347at2"/>
<comment type="caution">
    <text evidence="3">The sequence shown here is derived from an EMBL/GenBank/DDBJ whole genome shotgun (WGS) entry which is preliminary data.</text>
</comment>
<dbReference type="PANTHER" id="PTHR36512:SF3">
    <property type="entry name" value="BLR5678 PROTEIN"/>
    <property type="match status" value="1"/>
</dbReference>
<evidence type="ECO:0000256" key="2">
    <source>
        <dbReference type="SAM" id="MobiDB-lite"/>
    </source>
</evidence>
<name>A0A5C4JBK9_9ACTN</name>
<dbReference type="AlphaFoldDB" id="A0A5C4JBK9"/>
<dbReference type="GO" id="GO:0004177">
    <property type="term" value="F:aminopeptidase activity"/>
    <property type="evidence" value="ECO:0007669"/>
    <property type="project" value="TreeGrafter"/>
</dbReference>
<protein>
    <submittedName>
        <fullName evidence="3">Uncharacterized protein</fullName>
    </submittedName>
</protein>
<evidence type="ECO:0000256" key="1">
    <source>
        <dbReference type="ARBA" id="ARBA00007068"/>
    </source>
</evidence>
<feature type="region of interest" description="Disordered" evidence="2">
    <location>
        <begin position="284"/>
        <end position="307"/>
    </location>
</feature>
<feature type="region of interest" description="Disordered" evidence="2">
    <location>
        <begin position="240"/>
        <end position="271"/>
    </location>
</feature>
<gene>
    <name evidence="3" type="ORF">ETD83_16485</name>
</gene>
<dbReference type="InterPro" id="IPR005321">
    <property type="entry name" value="Peptidase_S58_DmpA"/>
</dbReference>
<comment type="similarity">
    <text evidence="1">Belongs to the peptidase S58 family.</text>
</comment>
<feature type="compositionally biased region" description="Polar residues" evidence="2">
    <location>
        <begin position="258"/>
        <end position="271"/>
    </location>
</feature>
<proteinExistence type="inferred from homology"/>
<evidence type="ECO:0000313" key="4">
    <source>
        <dbReference type="Proteomes" id="UP000309174"/>
    </source>
</evidence>
<dbReference type="PANTHER" id="PTHR36512">
    <property type="entry name" value="D-AMINOPEPTIDASE"/>
    <property type="match status" value="1"/>
</dbReference>
<keyword evidence="4" id="KW-1185">Reference proteome</keyword>
<sequence length="307" mass="30822">MFDLGQGADADDRIEKTPGFDAGYQAAKAAKPGRVDMGSVGAGTGAGTSGPPGMRLKGGVGTASIQLGDGLVVGALVVLNSGGKVYNEAAGCERYTLYMEVGNEFGATRRPPRGCKTAASTPKQAPGSGPIDPNLDENTTIGVVATNAELTVAQAEKLAQIAHDGLSRAIRPAHTMGDGDTTFGLSTRTAAAPDGGTFGALLDAAASSFSRATLHAALAATPLGGRQPYCQVFAGACDSRRTPSTSGTSRPIALSPAGATSTPPFAPTSGSTALITIPRADQRCGGVDAATSPARRARPPLGRSRIE</sequence>
<dbReference type="Proteomes" id="UP000309174">
    <property type="component" value="Unassembled WGS sequence"/>
</dbReference>
<dbReference type="RefSeq" id="WP_138646012.1">
    <property type="nucleotide sequence ID" value="NZ_VCKW01000074.1"/>
</dbReference>
<dbReference type="SUPFAM" id="SSF56266">
    <property type="entry name" value="DmpA/ArgJ-like"/>
    <property type="match status" value="1"/>
</dbReference>